<feature type="signal peptide" evidence="2">
    <location>
        <begin position="1"/>
        <end position="23"/>
    </location>
</feature>
<sequence length="130" mass="14719">MKNKLSKLYLFAMTTFFSLYFGAQEVFAEPKNKVNTKYFGEDQPFWNNAQTLFAFISGIAIFVGILMTMAGMIWAAKKASIAKMQGNSQEFLKQTKNYAKFVINIGLMVLFTGLIGLFFTWFVGFRTAGI</sequence>
<evidence type="ECO:0000256" key="1">
    <source>
        <dbReference type="SAM" id="Phobius"/>
    </source>
</evidence>
<keyword evidence="1" id="KW-0472">Membrane</keyword>
<dbReference type="RefSeq" id="WP_278476625.1">
    <property type="nucleotide sequence ID" value="NZ_JABZRE010000001.1"/>
</dbReference>
<dbReference type="EMBL" id="JABZRE010000001">
    <property type="protein sequence ID" value="MBF1306212.1"/>
    <property type="molecule type" value="Genomic_DNA"/>
</dbReference>
<accession>A0A930E1Q8</accession>
<evidence type="ECO:0000256" key="2">
    <source>
        <dbReference type="SAM" id="SignalP"/>
    </source>
</evidence>
<keyword evidence="1" id="KW-0812">Transmembrane</keyword>
<feature type="chain" id="PRO_5038570229" evidence="2">
    <location>
        <begin position="24"/>
        <end position="130"/>
    </location>
</feature>
<proteinExistence type="predicted"/>
<dbReference type="AlphaFoldDB" id="A0A930E1Q8"/>
<organism evidence="3 4">
    <name type="scientific">Parvimonas micra</name>
    <dbReference type="NCBI Taxonomy" id="33033"/>
    <lineage>
        <taxon>Bacteria</taxon>
        <taxon>Bacillati</taxon>
        <taxon>Bacillota</taxon>
        <taxon>Tissierellia</taxon>
        <taxon>Tissierellales</taxon>
        <taxon>Peptoniphilaceae</taxon>
        <taxon>Parvimonas</taxon>
    </lineage>
</organism>
<feature type="transmembrane region" description="Helical" evidence="1">
    <location>
        <begin position="97"/>
        <end position="123"/>
    </location>
</feature>
<dbReference type="Proteomes" id="UP000758611">
    <property type="component" value="Unassembled WGS sequence"/>
</dbReference>
<keyword evidence="2" id="KW-0732">Signal</keyword>
<reference evidence="3" key="1">
    <citation type="submission" date="2020-04" db="EMBL/GenBank/DDBJ databases">
        <title>Deep metagenomics examines the oral microbiome during advanced dental caries in children, revealing novel taxa and co-occurrences with host molecules.</title>
        <authorList>
            <person name="Baker J.L."/>
            <person name="Morton J.T."/>
            <person name="Dinis M."/>
            <person name="Alvarez R."/>
            <person name="Tran N.C."/>
            <person name="Knight R."/>
            <person name="Edlund A."/>
        </authorList>
    </citation>
    <scope>NUCLEOTIDE SEQUENCE</scope>
    <source>
        <strain evidence="3">JCVI_23_bin.11</strain>
    </source>
</reference>
<gene>
    <name evidence="3" type="ORF">HXM94_00220</name>
</gene>
<evidence type="ECO:0000313" key="4">
    <source>
        <dbReference type="Proteomes" id="UP000758611"/>
    </source>
</evidence>
<keyword evidence="1" id="KW-1133">Transmembrane helix</keyword>
<comment type="caution">
    <text evidence="3">The sequence shown here is derived from an EMBL/GenBank/DDBJ whole genome shotgun (WGS) entry which is preliminary data.</text>
</comment>
<evidence type="ECO:0000313" key="3">
    <source>
        <dbReference type="EMBL" id="MBF1306212.1"/>
    </source>
</evidence>
<protein>
    <submittedName>
        <fullName evidence="3">Uncharacterized protein</fullName>
    </submittedName>
</protein>
<feature type="transmembrane region" description="Helical" evidence="1">
    <location>
        <begin position="52"/>
        <end position="76"/>
    </location>
</feature>
<name>A0A930E1Q8_9FIRM</name>